<organism evidence="3">
    <name type="scientific">Leptosphaeria maculans (strain JN3 / isolate v23.1.3 / race Av1-4-5-6-7-8)</name>
    <name type="common">Blackleg fungus</name>
    <name type="synonym">Phoma lingam</name>
    <dbReference type="NCBI Taxonomy" id="985895"/>
    <lineage>
        <taxon>Eukaryota</taxon>
        <taxon>Fungi</taxon>
        <taxon>Dikarya</taxon>
        <taxon>Ascomycota</taxon>
        <taxon>Pezizomycotina</taxon>
        <taxon>Dothideomycetes</taxon>
        <taxon>Pleosporomycetidae</taxon>
        <taxon>Pleosporales</taxon>
        <taxon>Pleosporineae</taxon>
        <taxon>Leptosphaeriaceae</taxon>
        <taxon>Plenodomus</taxon>
        <taxon>Plenodomus lingam/Leptosphaeria maculans species complex</taxon>
    </lineage>
</organism>
<dbReference type="OMA" id="HAQPIFC"/>
<evidence type="ECO:0000313" key="3">
    <source>
        <dbReference type="Proteomes" id="UP000002668"/>
    </source>
</evidence>
<accession>E4ZZS2</accession>
<dbReference type="InParanoid" id="E4ZZS2"/>
<dbReference type="OrthoDB" id="4161727at2759"/>
<keyword evidence="3" id="KW-1185">Reference proteome</keyword>
<evidence type="ECO:0000256" key="1">
    <source>
        <dbReference type="SAM" id="MobiDB-lite"/>
    </source>
</evidence>
<feature type="region of interest" description="Disordered" evidence="1">
    <location>
        <begin position="232"/>
        <end position="276"/>
    </location>
</feature>
<dbReference type="STRING" id="985895.E4ZZS2"/>
<reference evidence="3" key="1">
    <citation type="journal article" date="2011" name="Nat. Commun.">
        <title>Effector diversification within compartments of the Leptosphaeria maculans genome affected by Repeat-Induced Point mutations.</title>
        <authorList>
            <person name="Rouxel T."/>
            <person name="Grandaubert J."/>
            <person name="Hane J.K."/>
            <person name="Hoede C."/>
            <person name="van de Wouw A.P."/>
            <person name="Couloux A."/>
            <person name="Dominguez V."/>
            <person name="Anthouard V."/>
            <person name="Bally P."/>
            <person name="Bourras S."/>
            <person name="Cozijnsen A.J."/>
            <person name="Ciuffetti L.M."/>
            <person name="Degrave A."/>
            <person name="Dilmaghani A."/>
            <person name="Duret L."/>
            <person name="Fudal I."/>
            <person name="Goodwin S.B."/>
            <person name="Gout L."/>
            <person name="Glaser N."/>
            <person name="Linglin J."/>
            <person name="Kema G.H.J."/>
            <person name="Lapalu N."/>
            <person name="Lawrence C.B."/>
            <person name="May K."/>
            <person name="Meyer M."/>
            <person name="Ollivier B."/>
            <person name="Poulain J."/>
            <person name="Schoch C.L."/>
            <person name="Simon A."/>
            <person name="Spatafora J.W."/>
            <person name="Stachowiak A."/>
            <person name="Turgeon B.G."/>
            <person name="Tyler B.M."/>
            <person name="Vincent D."/>
            <person name="Weissenbach J."/>
            <person name="Amselem J."/>
            <person name="Quesneville H."/>
            <person name="Oliver R.P."/>
            <person name="Wincker P."/>
            <person name="Balesdent M.-H."/>
            <person name="Howlett B.J."/>
        </authorList>
    </citation>
    <scope>NUCLEOTIDE SEQUENCE [LARGE SCALE GENOMIC DNA]</scope>
    <source>
        <strain evidence="3">JN3 / isolate v23.1.3 / race Av1-4-5-6-7-8</strain>
    </source>
</reference>
<dbReference type="AlphaFoldDB" id="E4ZZS2"/>
<sequence>MDAMTIGQYSHAELPRLSTSRVLCRRDSLSSSKTRDSGYNSDLEALSPLDLPGFGQDRFCETNPPIPHVVINYLSSTIKRSINVEGSKQMHSASITSNPASLCTTICQRRPAFLSNLFESESMQACLPQPESDGNVTVHDQGIEKWVRENLPSRDRPKERVSSIASLSSTSSCEIYTSTDISDDEQEHSSIPMQLFRPRATAKIIHLILRKVEAKLCQAAYRHCTNRTTSVQRVAPGLVSQQSSHKASQSSEHKRKYHPEGSLPPDDDDDDDQPHKRRGISARIMSNCSEMGVKFACPFYKHAPDQYRNRRTCPGPGWPTVHRMKEHLYRSHAQPIFCPICYSTFKSDKEQLNHVRLQQCQRSAPQQMDGIDRETVWTLRKRTTAFRLEEDKWRDVYHVLFPDVVDGDIPSPFYDCDSPSESSRRFRRNLLRRVQAELFAEAEQMPGPVEQRLLQRVAQIIRNCEEDLLRVDTFAADVQIPERRGSIGSTLSMLSTTSSSGHATPAHTQPVHCPPPLFTHQLPTLGYRPNPDNFTVNQPTDVSCSPAEQCTQPPVVFTPVTWDDSTYDTFGLGIDWDDIFTPGLEALHTGTMEPFAGIPTPVYT</sequence>
<dbReference type="RefSeq" id="XP_003840261.1">
    <property type="nucleotide sequence ID" value="XM_003840213.1"/>
</dbReference>
<dbReference type="eggNOG" id="ENOG502SAWK">
    <property type="taxonomic scope" value="Eukaryota"/>
</dbReference>
<name>E4ZZS2_LEPMJ</name>
<dbReference type="HOGENOM" id="CLU_031971_0_0_1"/>
<gene>
    <name evidence="2" type="ORF">LEMA_P099130.1</name>
</gene>
<dbReference type="GeneID" id="13283380"/>
<protein>
    <submittedName>
        <fullName evidence="2">Predicted protein</fullName>
    </submittedName>
</protein>
<feature type="compositionally biased region" description="Low complexity" evidence="1">
    <location>
        <begin position="240"/>
        <end position="250"/>
    </location>
</feature>
<dbReference type="VEuPathDB" id="FungiDB:LEMA_P099130.1"/>
<dbReference type="Proteomes" id="UP000002668">
    <property type="component" value="Genome"/>
</dbReference>
<evidence type="ECO:0000313" key="2">
    <source>
        <dbReference type="EMBL" id="CBX96782.1"/>
    </source>
</evidence>
<dbReference type="EMBL" id="FP929130">
    <property type="protein sequence ID" value="CBX96782.1"/>
    <property type="molecule type" value="Genomic_DNA"/>
</dbReference>
<proteinExistence type="predicted"/>
<dbReference type="PANTHER" id="PTHR38166:SF1">
    <property type="entry name" value="C2H2-TYPE DOMAIN-CONTAINING PROTEIN"/>
    <property type="match status" value="1"/>
</dbReference>
<dbReference type="PANTHER" id="PTHR38166">
    <property type="entry name" value="C2H2-TYPE DOMAIN-CONTAINING PROTEIN-RELATED"/>
    <property type="match status" value="1"/>
</dbReference>